<dbReference type="CDD" id="cd00006">
    <property type="entry name" value="PTS_IIA_man"/>
    <property type="match status" value="1"/>
</dbReference>
<dbReference type="Gene3D" id="3.40.50.300">
    <property type="entry name" value="P-loop containing nucleotide triphosphate hydrolases"/>
    <property type="match status" value="1"/>
</dbReference>
<dbReference type="PROSITE" id="PS51372">
    <property type="entry name" value="PRD_2"/>
    <property type="match status" value="2"/>
</dbReference>
<accession>A0A1S8LAD0</accession>
<dbReference type="InterPro" id="IPR036662">
    <property type="entry name" value="PTS_EIIA_man-typ_sf"/>
</dbReference>
<dbReference type="Pfam" id="PF03610">
    <property type="entry name" value="EIIA-man"/>
    <property type="match status" value="1"/>
</dbReference>
<dbReference type="Gene3D" id="3.40.50.510">
    <property type="entry name" value="Phosphotransferase system, mannose-type IIA component"/>
    <property type="match status" value="1"/>
</dbReference>
<proteinExistence type="predicted"/>
<dbReference type="Pfam" id="PF00874">
    <property type="entry name" value="PRD"/>
    <property type="match status" value="2"/>
</dbReference>
<dbReference type="PANTHER" id="PTHR32071">
    <property type="entry name" value="TRANSCRIPTIONAL REGULATORY PROTEIN"/>
    <property type="match status" value="1"/>
</dbReference>
<dbReference type="Pfam" id="PF00158">
    <property type="entry name" value="Sigma54_activat"/>
    <property type="match status" value="1"/>
</dbReference>
<dbReference type="InterPro" id="IPR036634">
    <property type="entry name" value="PRD_sf"/>
</dbReference>
<dbReference type="PROSITE" id="PS00676">
    <property type="entry name" value="SIGMA54_INTERACT_2"/>
    <property type="match status" value="1"/>
</dbReference>
<dbReference type="Gene3D" id="1.10.1790.10">
    <property type="entry name" value="PRD domain"/>
    <property type="match status" value="2"/>
</dbReference>
<dbReference type="EMBL" id="CP096983">
    <property type="protein sequence ID" value="URZ10018.1"/>
    <property type="molecule type" value="Genomic_DNA"/>
</dbReference>
<dbReference type="InterPro" id="IPR033887">
    <property type="entry name" value="PTS_IIA_man"/>
</dbReference>
<evidence type="ECO:0000313" key="1">
    <source>
        <dbReference type="EMBL" id="URZ10018.1"/>
    </source>
</evidence>
<dbReference type="GO" id="GO:0005524">
    <property type="term" value="F:ATP binding"/>
    <property type="evidence" value="ECO:0007669"/>
    <property type="project" value="InterPro"/>
</dbReference>
<dbReference type="InterPro" id="IPR003593">
    <property type="entry name" value="AAA+_ATPase"/>
</dbReference>
<dbReference type="CDD" id="cd00009">
    <property type="entry name" value="AAA"/>
    <property type="match status" value="1"/>
</dbReference>
<dbReference type="Proteomes" id="UP000190951">
    <property type="component" value="Chromosome"/>
</dbReference>
<gene>
    <name evidence="1" type="primary">dgaR_2</name>
    <name evidence="1" type="ORF">CROST_007260</name>
</gene>
<dbReference type="InterPro" id="IPR002078">
    <property type="entry name" value="Sigma_54_int"/>
</dbReference>
<dbReference type="InterPro" id="IPR025943">
    <property type="entry name" value="Sigma_54_int_dom_ATP-bd_2"/>
</dbReference>
<reference evidence="1 2" key="1">
    <citation type="submission" date="2022-04" db="EMBL/GenBank/DDBJ databases">
        <title>Genome sequence of C. roseum typestrain.</title>
        <authorList>
            <person name="Poehlein A."/>
            <person name="Schoch T."/>
            <person name="Duerre P."/>
            <person name="Daniel R."/>
        </authorList>
    </citation>
    <scope>NUCLEOTIDE SEQUENCE [LARGE SCALE GENOMIC DNA]</scope>
    <source>
        <strain evidence="1 2">DSM 7320</strain>
    </source>
</reference>
<name>A0A1S8LAD0_9CLOT</name>
<dbReference type="InterPro" id="IPR011608">
    <property type="entry name" value="PRD"/>
</dbReference>
<organism evidence="1 2">
    <name type="scientific">Clostridium felsineum</name>
    <dbReference type="NCBI Taxonomy" id="36839"/>
    <lineage>
        <taxon>Bacteria</taxon>
        <taxon>Bacillati</taxon>
        <taxon>Bacillota</taxon>
        <taxon>Clostridia</taxon>
        <taxon>Eubacteriales</taxon>
        <taxon>Clostridiaceae</taxon>
        <taxon>Clostridium</taxon>
    </lineage>
</organism>
<dbReference type="SUPFAM" id="SSF53062">
    <property type="entry name" value="PTS system fructose IIA component-like"/>
    <property type="match status" value="1"/>
</dbReference>
<dbReference type="PANTHER" id="PTHR32071:SF90">
    <property type="entry name" value="TRANSCRIPTIONAL REGULATORY PROTEIN LEVR"/>
    <property type="match status" value="1"/>
</dbReference>
<dbReference type="GO" id="GO:0009401">
    <property type="term" value="P:phosphoenolpyruvate-dependent sugar phosphotransferase system"/>
    <property type="evidence" value="ECO:0007669"/>
    <property type="project" value="InterPro"/>
</dbReference>
<sequence>MKNLKRIEKIYEYIIQRTESFNFETLNEKIGFSAGEIAESLGALRNNVSMELNELLRQDKIIKIKSRPVLYVDRVCVERILDKKLKTGPIEIKELNELLLEKNQVNQEQSPFDKLIGARTSLKNQIEQAKAAILYPPNGLHSLIVGQTGVGKTLFANMMYNHAKYVKKLQKDAPFIVFNCADYYNNPQLLISHLFGHVKGAYTGADTEKAGIVDKADTGILFLDEIHRLPPEGQEMLFYFMDTGKFNRLGETERNREACVLIIGATTEDPSSSLLKTFVRRIPIIINIPNFEKRTAKDKVDFIKFLFSNEAHRVNKLIKIEDEAVKAIIGSTSYGNIGQMKSNIQLICANGFLKSINNKDFIEIDFKSLPSDIKSGLFYLSGKRKEMEAISSYLDSQLIITPEGHDVLIERDPYDPPFNLYKIIEDKAAILKDGGVDEEYINKFITTDINVHIKSFYNKVKNDEDGRNKILKIVDEDILKFTEEVIEMVERKLNKKLTDRFLYALSLHLSSFLNRLSNHQNLKYTNIEGLINDKRTEFNIAVDLKGMIERKYNVVVPKIEVIYLTLLISSITEEQTNQHVAIIVAAHGSSTASSMVNVAKQLLGDSIIEAIDMPLEVNPTQTLNEIIEKTKEIDMGKGVLLLVDMGSLVNFEPIITEKTDIKVKTLDMVTTSLVLEAIRKATILDMDLESIYRSLKDFRGYNTFEEEVSTSKDGKENVIITICSTGEGTAIKLKELVENIVSNITEEKIQVFPVSVRDIDDNIKNIMKKYNIIASVGIINPKIEAPFISIEKLIGGNGENILMSIIKNHDFPVEVKHESIVTKDLCEDSLNQFLTYLNPAKITSMLYQFVSELEEKFNSEFNNSTKIRVMVHLGCALERMVINDGIKYKGDEEKLDNNKVNIIKDASKIFKKNLNISLTEDEIFYLSEMI</sequence>
<dbReference type="PROSITE" id="PS50045">
    <property type="entry name" value="SIGMA54_INTERACT_4"/>
    <property type="match status" value="1"/>
</dbReference>
<keyword evidence="2" id="KW-1185">Reference proteome</keyword>
<dbReference type="AlphaFoldDB" id="A0A1S8LAD0"/>
<dbReference type="SMART" id="SM00382">
    <property type="entry name" value="AAA"/>
    <property type="match status" value="1"/>
</dbReference>
<dbReference type="SUPFAM" id="SSF52540">
    <property type="entry name" value="P-loop containing nucleoside triphosphate hydrolases"/>
    <property type="match status" value="1"/>
</dbReference>
<dbReference type="InterPro" id="IPR004701">
    <property type="entry name" value="PTS_EIIA_man-typ"/>
</dbReference>
<dbReference type="STRING" id="84029.CROST_15210"/>
<dbReference type="KEGG" id="crw:CROST_007260"/>
<dbReference type="SUPFAM" id="SSF63520">
    <property type="entry name" value="PTS-regulatory domain, PRD"/>
    <property type="match status" value="2"/>
</dbReference>
<dbReference type="GO" id="GO:0016020">
    <property type="term" value="C:membrane"/>
    <property type="evidence" value="ECO:0007669"/>
    <property type="project" value="InterPro"/>
</dbReference>
<dbReference type="PROSITE" id="PS51096">
    <property type="entry name" value="PTS_EIIA_TYPE_4"/>
    <property type="match status" value="1"/>
</dbReference>
<dbReference type="InterPro" id="IPR027417">
    <property type="entry name" value="P-loop_NTPase"/>
</dbReference>
<dbReference type="GO" id="GO:0006355">
    <property type="term" value="P:regulation of DNA-templated transcription"/>
    <property type="evidence" value="ECO:0007669"/>
    <property type="project" value="InterPro"/>
</dbReference>
<evidence type="ECO:0000313" key="2">
    <source>
        <dbReference type="Proteomes" id="UP000190951"/>
    </source>
</evidence>
<protein>
    <submittedName>
        <fullName evidence="1">Transcriptional regulatory protein DagR</fullName>
    </submittedName>
</protein>